<dbReference type="RefSeq" id="WP_099302992.1">
    <property type="nucleotide sequence ID" value="NZ_PDVP01000001.1"/>
</dbReference>
<dbReference type="PROSITE" id="PS50893">
    <property type="entry name" value="ABC_TRANSPORTER_2"/>
    <property type="match status" value="1"/>
</dbReference>
<dbReference type="GO" id="GO:0055052">
    <property type="term" value="C:ATP-binding cassette (ABC) transporter complex, substrate-binding subunit-containing"/>
    <property type="evidence" value="ECO:0007669"/>
    <property type="project" value="TreeGrafter"/>
</dbReference>
<gene>
    <name evidence="12" type="ORF">CSC94_01420</name>
</gene>
<dbReference type="Pfam" id="PF08402">
    <property type="entry name" value="TOBE_2"/>
    <property type="match status" value="1"/>
</dbReference>
<evidence type="ECO:0000256" key="4">
    <source>
        <dbReference type="ARBA" id="ARBA00022475"/>
    </source>
</evidence>
<comment type="caution">
    <text evidence="12">The sequence shown here is derived from an EMBL/GenBank/DDBJ whole genome shotgun (WGS) entry which is preliminary data.</text>
</comment>
<dbReference type="EMBL" id="PDVP01000001">
    <property type="protein sequence ID" value="PHP68684.1"/>
    <property type="molecule type" value="Genomic_DNA"/>
</dbReference>
<dbReference type="InterPro" id="IPR027417">
    <property type="entry name" value="P-loop_NTPase"/>
</dbReference>
<protein>
    <submittedName>
        <fullName evidence="12">sn-glycerol-3-phosphate ABC transporter ATP-binding protein UgpC</fullName>
    </submittedName>
</protein>
<reference evidence="12 13" key="1">
    <citation type="submission" date="2017-10" db="EMBL/GenBank/DDBJ databases">
        <title>Sedimentibacterium mangrovi gen. nov., sp. nov., a novel member of family Phyllobacteriacea isolated from mangrove sediment.</title>
        <authorList>
            <person name="Liao H."/>
            <person name="Tian Y."/>
        </authorList>
    </citation>
    <scope>NUCLEOTIDE SEQUENCE [LARGE SCALE GENOMIC DNA]</scope>
    <source>
        <strain evidence="12 13">X9-2-2</strain>
    </source>
</reference>
<evidence type="ECO:0000256" key="3">
    <source>
        <dbReference type="ARBA" id="ARBA00022448"/>
    </source>
</evidence>
<evidence type="ECO:0000259" key="11">
    <source>
        <dbReference type="PROSITE" id="PS50893"/>
    </source>
</evidence>
<evidence type="ECO:0000256" key="2">
    <source>
        <dbReference type="ARBA" id="ARBA00005417"/>
    </source>
</evidence>
<keyword evidence="10" id="KW-0472">Membrane</keyword>
<dbReference type="InterPro" id="IPR047641">
    <property type="entry name" value="ABC_transpr_MalK/UgpC-like"/>
</dbReference>
<evidence type="ECO:0000256" key="9">
    <source>
        <dbReference type="ARBA" id="ARBA00022967"/>
    </source>
</evidence>
<keyword evidence="13" id="KW-1185">Reference proteome</keyword>
<dbReference type="SUPFAM" id="SSF52540">
    <property type="entry name" value="P-loop containing nucleoside triphosphate hydrolases"/>
    <property type="match status" value="1"/>
</dbReference>
<accession>A0A2G1QTA6</accession>
<dbReference type="AlphaFoldDB" id="A0A2G1QTA6"/>
<dbReference type="InterPro" id="IPR013611">
    <property type="entry name" value="Transp-assoc_OB_typ2"/>
</dbReference>
<name>A0A2G1QTA6_9HYPH</name>
<dbReference type="GO" id="GO:0005524">
    <property type="term" value="F:ATP binding"/>
    <property type="evidence" value="ECO:0007669"/>
    <property type="project" value="UniProtKB-KW"/>
</dbReference>
<dbReference type="PROSITE" id="PS00211">
    <property type="entry name" value="ABC_TRANSPORTER_1"/>
    <property type="match status" value="1"/>
</dbReference>
<dbReference type="Proteomes" id="UP000221168">
    <property type="component" value="Unassembled WGS sequence"/>
</dbReference>
<dbReference type="InterPro" id="IPR015855">
    <property type="entry name" value="ABC_transpr_MalK-like"/>
</dbReference>
<dbReference type="InterPro" id="IPR008995">
    <property type="entry name" value="Mo/tungstate-bd_C_term_dom"/>
</dbReference>
<dbReference type="CDD" id="cd03301">
    <property type="entry name" value="ABC_MalK_N"/>
    <property type="match status" value="1"/>
</dbReference>
<evidence type="ECO:0000313" key="12">
    <source>
        <dbReference type="EMBL" id="PHP68684.1"/>
    </source>
</evidence>
<organism evidence="12 13">
    <name type="scientific">Zhengella mangrovi</name>
    <dbReference type="NCBI Taxonomy" id="1982044"/>
    <lineage>
        <taxon>Bacteria</taxon>
        <taxon>Pseudomonadati</taxon>
        <taxon>Pseudomonadota</taxon>
        <taxon>Alphaproteobacteria</taxon>
        <taxon>Hyphomicrobiales</taxon>
        <taxon>Notoacmeibacteraceae</taxon>
        <taxon>Zhengella</taxon>
    </lineage>
</organism>
<evidence type="ECO:0000256" key="8">
    <source>
        <dbReference type="ARBA" id="ARBA00022840"/>
    </source>
</evidence>
<dbReference type="FunFam" id="3.40.50.300:FF:000042">
    <property type="entry name" value="Maltose/maltodextrin ABC transporter, ATP-binding protein"/>
    <property type="match status" value="1"/>
</dbReference>
<evidence type="ECO:0000256" key="1">
    <source>
        <dbReference type="ARBA" id="ARBA00004417"/>
    </source>
</evidence>
<proteinExistence type="inferred from homology"/>
<dbReference type="Gene3D" id="2.40.50.140">
    <property type="entry name" value="Nucleic acid-binding proteins"/>
    <property type="match status" value="1"/>
</dbReference>
<keyword evidence="7" id="KW-0547">Nucleotide-binding</keyword>
<dbReference type="GO" id="GO:0016887">
    <property type="term" value="F:ATP hydrolysis activity"/>
    <property type="evidence" value="ECO:0007669"/>
    <property type="project" value="InterPro"/>
</dbReference>
<evidence type="ECO:0000256" key="10">
    <source>
        <dbReference type="ARBA" id="ARBA00023136"/>
    </source>
</evidence>
<dbReference type="OrthoDB" id="394852at2"/>
<dbReference type="InterPro" id="IPR003439">
    <property type="entry name" value="ABC_transporter-like_ATP-bd"/>
</dbReference>
<evidence type="ECO:0000256" key="5">
    <source>
        <dbReference type="ARBA" id="ARBA00022519"/>
    </source>
</evidence>
<keyword evidence="5" id="KW-0997">Cell inner membrane</keyword>
<evidence type="ECO:0000313" key="13">
    <source>
        <dbReference type="Proteomes" id="UP000221168"/>
    </source>
</evidence>
<dbReference type="NCBIfam" id="NF008653">
    <property type="entry name" value="PRK11650.1"/>
    <property type="match status" value="1"/>
</dbReference>
<dbReference type="Gene3D" id="3.40.50.300">
    <property type="entry name" value="P-loop containing nucleotide triphosphate hydrolases"/>
    <property type="match status" value="1"/>
</dbReference>
<sequence>MATVSLKNVKKRFGSTEVIHGVSADIADGEFIVIVGPSGCGKSTLLRMVAGLETVSEGVVEIDGARVNEKEPMDRDIAMVFQNYALYPHMSVRQNMAYSLKIAGLAKSEIDRKVGEAARLLQLEPYLDRKPKQLSGGQRQRVAMGRAIVREPSVFLFDEPLSNLDAKLRVQMRLEIRQLQAKLGVTALYVTHDQVEAMTMADRMIVMNEGRAEQIGTPLEVYEKPATLFAAQFIGSPAMNVVSGTLEGGQAVLPGGARIACCTAHEGPAAIGIRPEDTHADADGALEMAVDIAEPLGATTLLHGTLYGTEVAFTASLPGVHRMEAGTVLRLAVAPAAIHLFDPETGRRIG</sequence>
<dbReference type="InterPro" id="IPR017871">
    <property type="entry name" value="ABC_transporter-like_CS"/>
</dbReference>
<evidence type="ECO:0000256" key="6">
    <source>
        <dbReference type="ARBA" id="ARBA00022597"/>
    </source>
</evidence>
<dbReference type="GO" id="GO:0140359">
    <property type="term" value="F:ABC-type transporter activity"/>
    <property type="evidence" value="ECO:0007669"/>
    <property type="project" value="InterPro"/>
</dbReference>
<dbReference type="SUPFAM" id="SSF50331">
    <property type="entry name" value="MOP-like"/>
    <property type="match status" value="1"/>
</dbReference>
<dbReference type="SMART" id="SM00382">
    <property type="entry name" value="AAA"/>
    <property type="match status" value="1"/>
</dbReference>
<dbReference type="InterPro" id="IPR012340">
    <property type="entry name" value="NA-bd_OB-fold"/>
</dbReference>
<dbReference type="GO" id="GO:0001407">
    <property type="term" value="P:glycerophosphodiester transmembrane transport"/>
    <property type="evidence" value="ECO:0007669"/>
    <property type="project" value="TreeGrafter"/>
</dbReference>
<dbReference type="PANTHER" id="PTHR43875">
    <property type="entry name" value="MALTODEXTRIN IMPORT ATP-BINDING PROTEIN MSMX"/>
    <property type="match status" value="1"/>
</dbReference>
<keyword evidence="6" id="KW-0762">Sugar transport</keyword>
<keyword evidence="8 12" id="KW-0067">ATP-binding</keyword>
<dbReference type="Gene3D" id="2.40.50.100">
    <property type="match status" value="1"/>
</dbReference>
<feature type="domain" description="ABC transporter" evidence="11">
    <location>
        <begin position="4"/>
        <end position="234"/>
    </location>
</feature>
<dbReference type="GO" id="GO:0008643">
    <property type="term" value="P:carbohydrate transport"/>
    <property type="evidence" value="ECO:0007669"/>
    <property type="project" value="InterPro"/>
</dbReference>
<keyword evidence="9" id="KW-1278">Translocase</keyword>
<dbReference type="GO" id="GO:0015794">
    <property type="term" value="P:glycerol-3-phosphate transmembrane transport"/>
    <property type="evidence" value="ECO:0007669"/>
    <property type="project" value="TreeGrafter"/>
</dbReference>
<comment type="similarity">
    <text evidence="2">Belongs to the ABC transporter superfamily.</text>
</comment>
<evidence type="ECO:0000256" key="7">
    <source>
        <dbReference type="ARBA" id="ARBA00022741"/>
    </source>
</evidence>
<dbReference type="InterPro" id="IPR003593">
    <property type="entry name" value="AAA+_ATPase"/>
</dbReference>
<keyword evidence="4" id="KW-1003">Cell membrane</keyword>
<keyword evidence="3" id="KW-0813">Transport</keyword>
<comment type="subcellular location">
    <subcellularLocation>
        <location evidence="1">Cell inner membrane</location>
        <topology evidence="1">Peripheral membrane protein</topology>
    </subcellularLocation>
</comment>
<dbReference type="PANTHER" id="PTHR43875:SF12">
    <property type="entry name" value="SN-GLYCEROL-3-PHOSPHATE IMPORT ATP-BINDING PROTEIN UGPC"/>
    <property type="match status" value="1"/>
</dbReference>
<dbReference type="Pfam" id="PF00005">
    <property type="entry name" value="ABC_tran"/>
    <property type="match status" value="1"/>
</dbReference>